<sequence>MIGCSKYGVSSRAKAIIATLSRVGVNAGTAKRFQVLRIAPASDDSEISNI</sequence>
<protein>
    <submittedName>
        <fullName evidence="1">Uncharacterized protein</fullName>
    </submittedName>
</protein>
<evidence type="ECO:0000313" key="2">
    <source>
        <dbReference type="Proteomes" id="UP000326241"/>
    </source>
</evidence>
<gene>
    <name evidence="1" type="ORF">PS624_06048</name>
</gene>
<reference evidence="1 2" key="1">
    <citation type="submission" date="2019-09" db="EMBL/GenBank/DDBJ databases">
        <authorList>
            <person name="Chandra G."/>
            <person name="Truman W A."/>
        </authorList>
    </citation>
    <scope>NUCLEOTIDE SEQUENCE [LARGE SCALE GENOMIC DNA]</scope>
    <source>
        <strain evidence="1">PS624</strain>
    </source>
</reference>
<organism evidence="1 2">
    <name type="scientific">Pseudomonas fluorescens</name>
    <dbReference type="NCBI Taxonomy" id="294"/>
    <lineage>
        <taxon>Bacteria</taxon>
        <taxon>Pseudomonadati</taxon>
        <taxon>Pseudomonadota</taxon>
        <taxon>Gammaproteobacteria</taxon>
        <taxon>Pseudomonadales</taxon>
        <taxon>Pseudomonadaceae</taxon>
        <taxon>Pseudomonas</taxon>
    </lineage>
</organism>
<accession>A0A5E6Y5J8</accession>
<dbReference type="Proteomes" id="UP000326241">
    <property type="component" value="Unassembled WGS sequence"/>
</dbReference>
<evidence type="ECO:0000313" key="1">
    <source>
        <dbReference type="EMBL" id="VVN48750.1"/>
    </source>
</evidence>
<dbReference type="AlphaFoldDB" id="A0A5E6Y5J8"/>
<proteinExistence type="predicted"/>
<name>A0A5E6Y5J8_PSEFL</name>
<dbReference type="EMBL" id="CABVGZ010000210">
    <property type="protein sequence ID" value="VVN48750.1"/>
    <property type="molecule type" value="Genomic_DNA"/>
</dbReference>